<evidence type="ECO:0000256" key="1">
    <source>
        <dbReference type="ARBA" id="ARBA00022786"/>
    </source>
</evidence>
<protein>
    <submittedName>
        <fullName evidence="4">Uncharacterized protein</fullName>
    </submittedName>
</protein>
<reference evidence="4" key="1">
    <citation type="submission" date="2022-03" db="EMBL/GenBank/DDBJ databases">
        <authorList>
            <person name="Sayadi A."/>
        </authorList>
    </citation>
    <scope>NUCLEOTIDE SEQUENCE</scope>
</reference>
<comment type="caution">
    <text evidence="4">The sequence shown here is derived from an EMBL/GenBank/DDBJ whole genome shotgun (WGS) entry which is preliminary data.</text>
</comment>
<evidence type="ECO:0000259" key="3">
    <source>
        <dbReference type="Pfam" id="PF25013"/>
    </source>
</evidence>
<dbReference type="EMBL" id="CAKOFQ010008537">
    <property type="protein sequence ID" value="CAH2014675.1"/>
    <property type="molecule type" value="Genomic_DNA"/>
</dbReference>
<evidence type="ECO:0000313" key="4">
    <source>
        <dbReference type="EMBL" id="CAH2014675.1"/>
    </source>
</evidence>
<organism evidence="4 5">
    <name type="scientific">Acanthoscelides obtectus</name>
    <name type="common">Bean weevil</name>
    <name type="synonym">Bruchus obtectus</name>
    <dbReference type="NCBI Taxonomy" id="200917"/>
    <lineage>
        <taxon>Eukaryota</taxon>
        <taxon>Metazoa</taxon>
        <taxon>Ecdysozoa</taxon>
        <taxon>Arthropoda</taxon>
        <taxon>Hexapoda</taxon>
        <taxon>Insecta</taxon>
        <taxon>Pterygota</taxon>
        <taxon>Neoptera</taxon>
        <taxon>Endopterygota</taxon>
        <taxon>Coleoptera</taxon>
        <taxon>Polyphaga</taxon>
        <taxon>Cucujiformia</taxon>
        <taxon>Chrysomeloidea</taxon>
        <taxon>Chrysomelidae</taxon>
        <taxon>Bruchinae</taxon>
        <taxon>Bruchini</taxon>
        <taxon>Acanthoscelides</taxon>
    </lineage>
</organism>
<gene>
    <name evidence="4" type="ORF">ACAOBT_LOCUS34284</name>
</gene>
<feature type="domain" description="Protein zer-1 homolog-like C-terminal" evidence="2">
    <location>
        <begin position="384"/>
        <end position="736"/>
    </location>
</feature>
<dbReference type="InterPro" id="IPR016024">
    <property type="entry name" value="ARM-type_fold"/>
</dbReference>
<dbReference type="InterPro" id="IPR056845">
    <property type="entry name" value="LRR_Zer-1"/>
</dbReference>
<dbReference type="GO" id="GO:0031462">
    <property type="term" value="C:Cul2-RING ubiquitin ligase complex"/>
    <property type="evidence" value="ECO:0007669"/>
    <property type="project" value="TreeGrafter"/>
</dbReference>
<name>A0A9P0MKA3_ACAOB</name>
<dbReference type="Gene3D" id="1.25.10.10">
    <property type="entry name" value="Leucine-rich Repeat Variant"/>
    <property type="match status" value="1"/>
</dbReference>
<dbReference type="InterPro" id="IPR011989">
    <property type="entry name" value="ARM-like"/>
</dbReference>
<dbReference type="PANTHER" id="PTHR12904">
    <property type="match status" value="1"/>
</dbReference>
<dbReference type="PANTHER" id="PTHR12904:SF22">
    <property type="entry name" value="ZYG-11 FAMILY MEMBER B, CELL CYCLE REGULATOR"/>
    <property type="match status" value="1"/>
</dbReference>
<sequence>MYESPSTLEHLCLETVCDNITIYARSNTDTRSDWWNKSSDENTDDETKYQFKEPDIFLITEISEKLLQKLSEKGILDDSLLQIFTEQNTKLRKFGINNCMVTKRGLSILKQHKINEIECINLKRTSIGDIIDCLSDWSMENLYYANFSDCTFIDELRYSFMVKIANLKNLRHLNLSYTELNQSTFKIICEDLKQLEKLDISGTNVFDLSPLVNLEQKLTSLSICDLPHIGNLLSTIQQLHHLRYLDVSFFNEKDMPHIKNQIQLLETLESPHMLPELRYLDLSGWREHVSKLVLLKILETHPKLEFLGLVLCYVSQDPVFVKPGEVTANLVVAGVGSEAQVKVTLKRYKHRFNYVQKALYHLFQMTSSFHEPRPDILRLILPVMDAHLNKFGVQMAATACLYNLTRGELSKNIHPHTLSRAVDLTLAVMNMYPEEFQLQKNALLMLCSDRILQEVSFDRFKCARLVLDALCHFDDVNMDRMAVAICSILAAKVSTEETSELGARPEYMNKLLAMVRTRVVSSSADITLKFTLSALWNLTDESAATCTVFLEQEGVQLFLGVLRVFKDNSAIETKVLGLLNNIAEVARLRENLMQSDLMKELFVLLKSENIDVSYFAAGIVAHLASDCEEQWKTLEYTRDDMLRELESAVMQWKVPESEMVAYRSFRPFFPLLRIEMDYRVQLWAVWAIHHVCTKNPKRYCQMLREEAGHVLLTDLLNFGGSHQEIKSICLLIIQTLEANV</sequence>
<dbReference type="InterPro" id="IPR055142">
    <property type="entry name" value="ZER1-like_C"/>
</dbReference>
<evidence type="ECO:0000313" key="5">
    <source>
        <dbReference type="Proteomes" id="UP001152888"/>
    </source>
</evidence>
<dbReference type="InterPro" id="IPR051341">
    <property type="entry name" value="Zyg-11_UBL_adapter"/>
</dbReference>
<feature type="domain" description="Zer-1-like leucine-rich repeats region" evidence="3">
    <location>
        <begin position="188"/>
        <end position="284"/>
    </location>
</feature>
<keyword evidence="1" id="KW-0833">Ubl conjugation pathway</keyword>
<dbReference type="SUPFAM" id="SSF48371">
    <property type="entry name" value="ARM repeat"/>
    <property type="match status" value="1"/>
</dbReference>
<accession>A0A9P0MKA3</accession>
<keyword evidence="5" id="KW-1185">Reference proteome</keyword>
<dbReference type="Pfam" id="PF25013">
    <property type="entry name" value="LRR_Zer-1"/>
    <property type="match status" value="1"/>
</dbReference>
<dbReference type="OrthoDB" id="5783533at2759"/>
<dbReference type="AlphaFoldDB" id="A0A9P0MKA3"/>
<dbReference type="Proteomes" id="UP001152888">
    <property type="component" value="Unassembled WGS sequence"/>
</dbReference>
<proteinExistence type="predicted"/>
<evidence type="ECO:0000259" key="2">
    <source>
        <dbReference type="Pfam" id="PF22964"/>
    </source>
</evidence>
<dbReference type="Gene3D" id="3.80.10.10">
    <property type="entry name" value="Ribonuclease Inhibitor"/>
    <property type="match status" value="1"/>
</dbReference>
<dbReference type="Pfam" id="PF22964">
    <property type="entry name" value="ZER1-like_2nd"/>
    <property type="match status" value="1"/>
</dbReference>
<dbReference type="SUPFAM" id="SSF52047">
    <property type="entry name" value="RNI-like"/>
    <property type="match status" value="1"/>
</dbReference>
<dbReference type="InterPro" id="IPR032675">
    <property type="entry name" value="LRR_dom_sf"/>
</dbReference>